<dbReference type="GO" id="GO:0098813">
    <property type="term" value="P:nuclear chromosome segregation"/>
    <property type="evidence" value="ECO:0007669"/>
    <property type="project" value="UniProtKB-ARBA"/>
</dbReference>
<dbReference type="InterPro" id="IPR027084">
    <property type="entry name" value="Mps1_cat"/>
</dbReference>
<evidence type="ECO:0000256" key="2">
    <source>
        <dbReference type="ARBA" id="ARBA00022679"/>
    </source>
</evidence>
<dbReference type="PROSITE" id="PS00108">
    <property type="entry name" value="PROTEIN_KINASE_ST"/>
    <property type="match status" value="1"/>
</dbReference>
<dbReference type="Pfam" id="PF00069">
    <property type="entry name" value="Pkinase"/>
    <property type="match status" value="1"/>
</dbReference>
<accession>A0A6A6PP12</accession>
<proteinExistence type="predicted"/>
<organism evidence="8 9">
    <name type="scientific">Neohortaea acidophila</name>
    <dbReference type="NCBI Taxonomy" id="245834"/>
    <lineage>
        <taxon>Eukaryota</taxon>
        <taxon>Fungi</taxon>
        <taxon>Dikarya</taxon>
        <taxon>Ascomycota</taxon>
        <taxon>Pezizomycotina</taxon>
        <taxon>Dothideomycetes</taxon>
        <taxon>Dothideomycetidae</taxon>
        <taxon>Mycosphaerellales</taxon>
        <taxon>Teratosphaeriaceae</taxon>
        <taxon>Neohortaea</taxon>
    </lineage>
</organism>
<dbReference type="GO" id="GO:0005524">
    <property type="term" value="F:ATP binding"/>
    <property type="evidence" value="ECO:0007669"/>
    <property type="project" value="UniProtKB-KW"/>
</dbReference>
<dbReference type="SMART" id="SM00220">
    <property type="entry name" value="S_TKc"/>
    <property type="match status" value="1"/>
</dbReference>
<feature type="region of interest" description="Disordered" evidence="6">
    <location>
        <begin position="1"/>
        <end position="24"/>
    </location>
</feature>
<dbReference type="GO" id="GO:0004674">
    <property type="term" value="F:protein serine/threonine kinase activity"/>
    <property type="evidence" value="ECO:0007669"/>
    <property type="project" value="UniProtKB-KW"/>
</dbReference>
<name>A0A6A6PP12_9PEZI</name>
<feature type="compositionally biased region" description="Low complexity" evidence="6">
    <location>
        <begin position="79"/>
        <end position="94"/>
    </location>
</feature>
<feature type="region of interest" description="Disordered" evidence="6">
    <location>
        <begin position="58"/>
        <end position="118"/>
    </location>
</feature>
<evidence type="ECO:0000256" key="6">
    <source>
        <dbReference type="SAM" id="MobiDB-lite"/>
    </source>
</evidence>
<dbReference type="RefSeq" id="XP_033588322.1">
    <property type="nucleotide sequence ID" value="XM_033736108.1"/>
</dbReference>
<keyword evidence="1" id="KW-0723">Serine/threonine-protein kinase</keyword>
<sequence length="568" mass="63174">MAAVAHPHRPQLRRNSPLPFSTGIQGFAADAPMLKRINIDDSDSDDEPPPAIKFSKVTQALLDDAPVPSSPPKHEHGATRFGASTTARSRTTSADPAPPPGSQRIKRAPITGSFLKSGPIQTDAFEDQENVPPPTFKRNKDQEFRHMGKPSIAILPDDDKPKQHEQRKVLGAISGNTPHRAAPAPPPKMSVIDTATTTAGASVTKSKKKRSHIVINGKIFTQMGKFGSGGSSEVYCVMAENYNLFALKKVKLKDCDESAVRGYKGEIDLLRKLTEVDRVVRLYDWQLNDEKQELYILMEKGDTDLNRLLTLRLNGEKAKFDPVFTRYHWREMLECVQSVHDEDIVHSDLKPANFLFVQGRLKLIDFGIANAIDTDNTVNVHRDTHVGTPNYMSPESITDTNATPSGKHAVDANGQHVKKDMRIGKASDVWSMGCILYQMAYGKPPFAHIPNQLSRIMAITNPNHHITFPNTGVGGAPISPALRGCLRRCLNRDPEQRPTVKMLLSESDAYMYPERDGMVILDENLLGQIIGKVVERCRDPKRGIPSEGEIKGYPRSFMERIWTMQEQP</sequence>
<evidence type="ECO:0000256" key="4">
    <source>
        <dbReference type="ARBA" id="ARBA00022777"/>
    </source>
</evidence>
<dbReference type="PANTHER" id="PTHR22974">
    <property type="entry name" value="MIXED LINEAGE PROTEIN KINASE"/>
    <property type="match status" value="1"/>
</dbReference>
<dbReference type="GO" id="GO:0004712">
    <property type="term" value="F:protein serine/threonine/tyrosine kinase activity"/>
    <property type="evidence" value="ECO:0007669"/>
    <property type="project" value="TreeGrafter"/>
</dbReference>
<dbReference type="GO" id="GO:0005634">
    <property type="term" value="C:nucleus"/>
    <property type="evidence" value="ECO:0007669"/>
    <property type="project" value="TreeGrafter"/>
</dbReference>
<dbReference type="GO" id="GO:0000776">
    <property type="term" value="C:kinetochore"/>
    <property type="evidence" value="ECO:0007669"/>
    <property type="project" value="TreeGrafter"/>
</dbReference>
<feature type="compositionally biased region" description="Basic residues" evidence="6">
    <location>
        <begin position="1"/>
        <end position="12"/>
    </location>
</feature>
<dbReference type="EMBL" id="MU001637">
    <property type="protein sequence ID" value="KAF2481752.1"/>
    <property type="molecule type" value="Genomic_DNA"/>
</dbReference>
<dbReference type="OrthoDB" id="20524at2759"/>
<feature type="domain" description="Protein kinase" evidence="7">
    <location>
        <begin position="220"/>
        <end position="511"/>
    </location>
</feature>
<dbReference type="SUPFAM" id="SSF56112">
    <property type="entry name" value="Protein kinase-like (PK-like)"/>
    <property type="match status" value="1"/>
</dbReference>
<evidence type="ECO:0000259" key="7">
    <source>
        <dbReference type="PROSITE" id="PS50011"/>
    </source>
</evidence>
<dbReference type="GO" id="GO:0007094">
    <property type="term" value="P:mitotic spindle assembly checkpoint signaling"/>
    <property type="evidence" value="ECO:0007669"/>
    <property type="project" value="TreeGrafter"/>
</dbReference>
<dbReference type="PROSITE" id="PS50011">
    <property type="entry name" value="PROTEIN_KINASE_DOM"/>
    <property type="match status" value="1"/>
</dbReference>
<dbReference type="InterPro" id="IPR008271">
    <property type="entry name" value="Ser/Thr_kinase_AS"/>
</dbReference>
<keyword evidence="3" id="KW-0547">Nucleotide-binding</keyword>
<evidence type="ECO:0000313" key="9">
    <source>
        <dbReference type="Proteomes" id="UP000799767"/>
    </source>
</evidence>
<reference evidence="8" key="1">
    <citation type="journal article" date="2020" name="Stud. Mycol.">
        <title>101 Dothideomycetes genomes: a test case for predicting lifestyles and emergence of pathogens.</title>
        <authorList>
            <person name="Haridas S."/>
            <person name="Albert R."/>
            <person name="Binder M."/>
            <person name="Bloem J."/>
            <person name="Labutti K."/>
            <person name="Salamov A."/>
            <person name="Andreopoulos B."/>
            <person name="Baker S."/>
            <person name="Barry K."/>
            <person name="Bills G."/>
            <person name="Bluhm B."/>
            <person name="Cannon C."/>
            <person name="Castanera R."/>
            <person name="Culley D."/>
            <person name="Daum C."/>
            <person name="Ezra D."/>
            <person name="Gonzalez J."/>
            <person name="Henrissat B."/>
            <person name="Kuo A."/>
            <person name="Liang C."/>
            <person name="Lipzen A."/>
            <person name="Lutzoni F."/>
            <person name="Magnuson J."/>
            <person name="Mondo S."/>
            <person name="Nolan M."/>
            <person name="Ohm R."/>
            <person name="Pangilinan J."/>
            <person name="Park H.-J."/>
            <person name="Ramirez L."/>
            <person name="Alfaro M."/>
            <person name="Sun H."/>
            <person name="Tritt A."/>
            <person name="Yoshinaga Y."/>
            <person name="Zwiers L.-H."/>
            <person name="Turgeon B."/>
            <person name="Goodwin S."/>
            <person name="Spatafora J."/>
            <person name="Crous P."/>
            <person name="Grigoriev I."/>
        </authorList>
    </citation>
    <scope>NUCLEOTIDE SEQUENCE</scope>
    <source>
        <strain evidence="8">CBS 113389</strain>
    </source>
</reference>
<dbReference type="GO" id="GO:0033316">
    <property type="term" value="P:meiotic spindle assembly checkpoint signaling"/>
    <property type="evidence" value="ECO:0007669"/>
    <property type="project" value="TreeGrafter"/>
</dbReference>
<dbReference type="Gene3D" id="1.10.510.10">
    <property type="entry name" value="Transferase(Phosphotransferase) domain 1"/>
    <property type="match status" value="1"/>
</dbReference>
<dbReference type="GO" id="GO:0034501">
    <property type="term" value="P:protein localization to kinetochore"/>
    <property type="evidence" value="ECO:0007669"/>
    <property type="project" value="TreeGrafter"/>
</dbReference>
<evidence type="ECO:0000256" key="5">
    <source>
        <dbReference type="ARBA" id="ARBA00022840"/>
    </source>
</evidence>
<dbReference type="CDD" id="cd14131">
    <property type="entry name" value="PKc_Mps1"/>
    <property type="match status" value="1"/>
</dbReference>
<evidence type="ECO:0000256" key="3">
    <source>
        <dbReference type="ARBA" id="ARBA00022741"/>
    </source>
</evidence>
<evidence type="ECO:0000256" key="1">
    <source>
        <dbReference type="ARBA" id="ARBA00022527"/>
    </source>
</evidence>
<dbReference type="PANTHER" id="PTHR22974:SF21">
    <property type="entry name" value="DUAL SPECIFICITY PROTEIN KINASE TTK"/>
    <property type="match status" value="1"/>
</dbReference>
<dbReference type="InterPro" id="IPR011009">
    <property type="entry name" value="Kinase-like_dom_sf"/>
</dbReference>
<gene>
    <name evidence="8" type="ORF">BDY17DRAFT_317495</name>
</gene>
<keyword evidence="5" id="KW-0067">ATP-binding</keyword>
<keyword evidence="4 8" id="KW-0418">Kinase</keyword>
<dbReference type="Proteomes" id="UP000799767">
    <property type="component" value="Unassembled WGS sequence"/>
</dbReference>
<keyword evidence="2" id="KW-0808">Transferase</keyword>
<dbReference type="AlphaFoldDB" id="A0A6A6PP12"/>
<dbReference type="GeneID" id="54477110"/>
<dbReference type="FunFam" id="3.30.200.20:FF:000131">
    <property type="entry name" value="Dual specificity protein kinase TTK"/>
    <property type="match status" value="1"/>
</dbReference>
<dbReference type="InterPro" id="IPR000719">
    <property type="entry name" value="Prot_kinase_dom"/>
</dbReference>
<evidence type="ECO:0000313" key="8">
    <source>
        <dbReference type="EMBL" id="KAF2481752.1"/>
    </source>
</evidence>
<keyword evidence="9" id="KW-1185">Reference proteome</keyword>
<dbReference type="Gene3D" id="3.30.200.20">
    <property type="entry name" value="Phosphorylase Kinase, domain 1"/>
    <property type="match status" value="1"/>
</dbReference>
<protein>
    <submittedName>
        <fullName evidence="8">Kinase-like domain-containing protein</fullName>
    </submittedName>
</protein>